<feature type="modified residue" description="4-aspartylphosphate" evidence="1">
    <location>
        <position position="88"/>
    </location>
</feature>
<name>A0A2P6PUL1_ROSCH</name>
<dbReference type="SUPFAM" id="SSF52172">
    <property type="entry name" value="CheY-like"/>
    <property type="match status" value="1"/>
</dbReference>
<evidence type="ECO:0000313" key="4">
    <source>
        <dbReference type="EMBL" id="PRQ25612.1"/>
    </source>
</evidence>
<feature type="domain" description="Response regulatory" evidence="3">
    <location>
        <begin position="38"/>
        <end position="153"/>
    </location>
</feature>
<dbReference type="AlphaFoldDB" id="A0A2P6PUL1"/>
<feature type="region of interest" description="Disordered" evidence="2">
    <location>
        <begin position="1"/>
        <end position="28"/>
    </location>
</feature>
<evidence type="ECO:0000259" key="3">
    <source>
        <dbReference type="PROSITE" id="PS50110"/>
    </source>
</evidence>
<keyword evidence="5" id="KW-1185">Reference proteome</keyword>
<dbReference type="InterPro" id="IPR052048">
    <property type="entry name" value="ST_Response_Regulator"/>
</dbReference>
<proteinExistence type="predicted"/>
<dbReference type="SMART" id="SM00448">
    <property type="entry name" value="REC"/>
    <property type="match status" value="1"/>
</dbReference>
<accession>A0A2P6PUL1</accession>
<protein>
    <submittedName>
        <fullName evidence="4">Putative response regulator and transcription factor RR-A-type family</fullName>
    </submittedName>
</protein>
<dbReference type="Gene3D" id="3.40.50.2300">
    <property type="match status" value="1"/>
</dbReference>
<dbReference type="Proteomes" id="UP000238479">
    <property type="component" value="Chromosome 6"/>
</dbReference>
<organism evidence="4 5">
    <name type="scientific">Rosa chinensis</name>
    <name type="common">China rose</name>
    <dbReference type="NCBI Taxonomy" id="74649"/>
    <lineage>
        <taxon>Eukaryota</taxon>
        <taxon>Viridiplantae</taxon>
        <taxon>Streptophyta</taxon>
        <taxon>Embryophyta</taxon>
        <taxon>Tracheophyta</taxon>
        <taxon>Spermatophyta</taxon>
        <taxon>Magnoliopsida</taxon>
        <taxon>eudicotyledons</taxon>
        <taxon>Gunneridae</taxon>
        <taxon>Pentapetalae</taxon>
        <taxon>rosids</taxon>
        <taxon>fabids</taxon>
        <taxon>Rosales</taxon>
        <taxon>Rosaceae</taxon>
        <taxon>Rosoideae</taxon>
        <taxon>Rosoideae incertae sedis</taxon>
        <taxon>Rosa</taxon>
    </lineage>
</organism>
<dbReference type="OrthoDB" id="21225at2759"/>
<reference evidence="4 5" key="1">
    <citation type="journal article" date="2018" name="Nat. Genet.">
        <title>The Rosa genome provides new insights in the design of modern roses.</title>
        <authorList>
            <person name="Bendahmane M."/>
        </authorList>
    </citation>
    <scope>NUCLEOTIDE SEQUENCE [LARGE SCALE GENOMIC DNA]</scope>
    <source>
        <strain evidence="5">cv. Old Blush</strain>
    </source>
</reference>
<dbReference type="PROSITE" id="PS50110">
    <property type="entry name" value="RESPONSE_REGULATORY"/>
    <property type="match status" value="1"/>
</dbReference>
<dbReference type="Pfam" id="PF00072">
    <property type="entry name" value="Response_reg"/>
    <property type="match status" value="1"/>
</dbReference>
<dbReference type="PANTHER" id="PTHR43228">
    <property type="entry name" value="TWO-COMPONENT RESPONSE REGULATOR"/>
    <property type="match status" value="1"/>
</dbReference>
<dbReference type="PANTHER" id="PTHR43228:SF17">
    <property type="entry name" value="HISTIDINE KINASE RESPONSE REGULATOR AND TRANSCRIPTION FACTOR RR-A-TYPE FAMILY-RELATED"/>
    <property type="match status" value="1"/>
</dbReference>
<dbReference type="Gramene" id="PRQ25612">
    <property type="protein sequence ID" value="PRQ25612"/>
    <property type="gene ID" value="RchiOBHm_Chr6g0285541"/>
</dbReference>
<evidence type="ECO:0000256" key="1">
    <source>
        <dbReference type="PROSITE-ProRule" id="PRU00169"/>
    </source>
</evidence>
<evidence type="ECO:0000256" key="2">
    <source>
        <dbReference type="SAM" id="MobiDB-lite"/>
    </source>
</evidence>
<dbReference type="InterPro" id="IPR011006">
    <property type="entry name" value="CheY-like_superfamily"/>
</dbReference>
<gene>
    <name evidence="4" type="ORF">RchiOBHm_Chr6g0285541</name>
</gene>
<evidence type="ECO:0000313" key="5">
    <source>
        <dbReference type="Proteomes" id="UP000238479"/>
    </source>
</evidence>
<sequence length="161" mass="18044">MLPAIANGRMSNNGNPAENGNGGNPDRPALRNWRNKLTILLIDESENHRILGTAYLTAYGVETTSVTDGRAALELIFSGARFSLILIDMHMRYMSGAQCVSHLRTMGVRSLMLGMTTFCREREERAFLEAGVMASFQSLLVLITFFKSWKRWITTRDEKPG</sequence>
<keyword evidence="1" id="KW-0597">Phosphoprotein</keyword>
<dbReference type="EMBL" id="PDCK01000044">
    <property type="protein sequence ID" value="PRQ25612.1"/>
    <property type="molecule type" value="Genomic_DNA"/>
</dbReference>
<dbReference type="STRING" id="74649.A0A2P6PUL1"/>
<dbReference type="InterPro" id="IPR001789">
    <property type="entry name" value="Sig_transdc_resp-reg_receiver"/>
</dbReference>
<dbReference type="GO" id="GO:0000160">
    <property type="term" value="P:phosphorelay signal transduction system"/>
    <property type="evidence" value="ECO:0007669"/>
    <property type="project" value="InterPro"/>
</dbReference>
<comment type="caution">
    <text evidence="4">The sequence shown here is derived from an EMBL/GenBank/DDBJ whole genome shotgun (WGS) entry which is preliminary data.</text>
</comment>